<dbReference type="AlphaFoldDB" id="A0A425CFY3"/>
<protein>
    <submittedName>
        <fullName evidence="1">Uncharacterized protein</fullName>
    </submittedName>
</protein>
<dbReference type="Proteomes" id="UP000286097">
    <property type="component" value="Unassembled WGS sequence"/>
</dbReference>
<evidence type="ECO:0000313" key="2">
    <source>
        <dbReference type="Proteomes" id="UP000286097"/>
    </source>
</evidence>
<organism evidence="1 2">
    <name type="scientific">Peronospora effusa</name>
    <dbReference type="NCBI Taxonomy" id="542832"/>
    <lineage>
        <taxon>Eukaryota</taxon>
        <taxon>Sar</taxon>
        <taxon>Stramenopiles</taxon>
        <taxon>Oomycota</taxon>
        <taxon>Peronosporomycetes</taxon>
        <taxon>Peronosporales</taxon>
        <taxon>Peronosporaceae</taxon>
        <taxon>Peronospora</taxon>
    </lineage>
</organism>
<comment type="caution">
    <text evidence="1">The sequence shown here is derived from an EMBL/GenBank/DDBJ whole genome shotgun (WGS) entry which is preliminary data.</text>
</comment>
<sequence>MTSVVENLALVEVKIPIIGYTAYSFSPRFGLYDVTFSSSTNTKDNRCLRATTHKIGATFTTCSQMVWSRNVLTARRTSSYQ</sequence>
<accession>A0A425CFY3</accession>
<reference evidence="1 2" key="1">
    <citation type="submission" date="2018-06" db="EMBL/GenBank/DDBJ databases">
        <title>Comparative genomics of downy mildews reveals potential adaptations to biotrophy.</title>
        <authorList>
            <person name="Fletcher K."/>
            <person name="Klosterman S.J."/>
            <person name="Derevnina L."/>
            <person name="Martin F."/>
            <person name="Koike S."/>
            <person name="Reyes Chin-Wo S."/>
            <person name="Mou B."/>
            <person name="Michelmore R."/>
        </authorList>
    </citation>
    <scope>NUCLEOTIDE SEQUENCE [LARGE SCALE GENOMIC DNA]</scope>
    <source>
        <strain evidence="1 2">R13</strain>
    </source>
</reference>
<name>A0A425CFY3_9STRA</name>
<dbReference type="VEuPathDB" id="FungiDB:DD237_004447"/>
<evidence type="ECO:0000313" key="1">
    <source>
        <dbReference type="EMBL" id="RQM16001.1"/>
    </source>
</evidence>
<gene>
    <name evidence="1" type="ORF">DD237_004447</name>
</gene>
<dbReference type="EMBL" id="QKXF01000134">
    <property type="protein sequence ID" value="RQM16001.1"/>
    <property type="molecule type" value="Genomic_DNA"/>
</dbReference>
<proteinExistence type="predicted"/>